<feature type="domain" description="OmpA-like" evidence="3">
    <location>
        <begin position="153"/>
        <end position="276"/>
    </location>
</feature>
<sequence length="280" mass="30176">MSLLSKATALLLLTVVVVTTGCGRVVFTPKAQQAQALSLSPEQQQTLAAQMQQLQQRADALDRDNQELEAIIAQRGQQLQLQHNQALALQEQLKATTDRLAAVQSTNTQLEQRTQALTASVQQMPGAEIRANNTLLKSLQSTNVPGVTARQDGDTIRVALAGDMLFVPGSPQLQSGAEQTLRTVATDLMTNYPDHLIGIEGHTDPMTPASPQYSTPHHLSVAQSTAVYDLLVRSLGVSPQQLFVIGHGANHPVVSNATAAGQAQNRRIELVIYPETTRSR</sequence>
<name>A0A518ALG1_9BACT</name>
<dbReference type="InterPro" id="IPR006665">
    <property type="entry name" value="OmpA-like"/>
</dbReference>
<keyword evidence="1" id="KW-0472">Membrane</keyword>
<dbReference type="PANTHER" id="PTHR30329:SF21">
    <property type="entry name" value="LIPOPROTEIN YIAD-RELATED"/>
    <property type="match status" value="1"/>
</dbReference>
<dbReference type="GO" id="GO:0016020">
    <property type="term" value="C:membrane"/>
    <property type="evidence" value="ECO:0007669"/>
    <property type="project" value="UniProtKB-UniRule"/>
</dbReference>
<dbReference type="InterPro" id="IPR036737">
    <property type="entry name" value="OmpA-like_sf"/>
</dbReference>
<dbReference type="Gene3D" id="3.30.1330.60">
    <property type="entry name" value="OmpA-like domain"/>
    <property type="match status" value="1"/>
</dbReference>
<dbReference type="InterPro" id="IPR050330">
    <property type="entry name" value="Bact_OuterMem_StrucFunc"/>
</dbReference>
<evidence type="ECO:0000256" key="1">
    <source>
        <dbReference type="PROSITE-ProRule" id="PRU00473"/>
    </source>
</evidence>
<accession>A0A518ALG1</accession>
<dbReference type="OrthoDB" id="9814546at2"/>
<evidence type="ECO:0000313" key="5">
    <source>
        <dbReference type="Proteomes" id="UP000315750"/>
    </source>
</evidence>
<feature type="coiled-coil region" evidence="2">
    <location>
        <begin position="44"/>
        <end position="113"/>
    </location>
</feature>
<organism evidence="4 5">
    <name type="scientific">Aeoliella mucimassa</name>
    <dbReference type="NCBI Taxonomy" id="2527972"/>
    <lineage>
        <taxon>Bacteria</taxon>
        <taxon>Pseudomonadati</taxon>
        <taxon>Planctomycetota</taxon>
        <taxon>Planctomycetia</taxon>
        <taxon>Pirellulales</taxon>
        <taxon>Lacipirellulaceae</taxon>
        <taxon>Aeoliella</taxon>
    </lineage>
</organism>
<dbReference type="PROSITE" id="PS51257">
    <property type="entry name" value="PROKAR_LIPOPROTEIN"/>
    <property type="match status" value="1"/>
</dbReference>
<dbReference type="CDD" id="cd07185">
    <property type="entry name" value="OmpA_C-like"/>
    <property type="match status" value="1"/>
</dbReference>
<evidence type="ECO:0000313" key="4">
    <source>
        <dbReference type="EMBL" id="QDU55536.1"/>
    </source>
</evidence>
<gene>
    <name evidence="4" type="primary">oprF</name>
    <name evidence="4" type="ORF">Pan181_17280</name>
</gene>
<dbReference type="AlphaFoldDB" id="A0A518ALG1"/>
<proteinExistence type="predicted"/>
<dbReference type="KEGG" id="amuc:Pan181_17280"/>
<dbReference type="RefSeq" id="WP_145246383.1">
    <property type="nucleotide sequence ID" value="NZ_CP036278.1"/>
</dbReference>
<dbReference type="PANTHER" id="PTHR30329">
    <property type="entry name" value="STATOR ELEMENT OF FLAGELLAR MOTOR COMPLEX"/>
    <property type="match status" value="1"/>
</dbReference>
<dbReference type="Pfam" id="PF00691">
    <property type="entry name" value="OmpA"/>
    <property type="match status" value="1"/>
</dbReference>
<evidence type="ECO:0000259" key="3">
    <source>
        <dbReference type="PROSITE" id="PS51123"/>
    </source>
</evidence>
<keyword evidence="5" id="KW-1185">Reference proteome</keyword>
<protein>
    <submittedName>
        <fullName evidence="4">Outer membrane porin F</fullName>
    </submittedName>
</protein>
<dbReference type="Proteomes" id="UP000315750">
    <property type="component" value="Chromosome"/>
</dbReference>
<keyword evidence="2" id="KW-0175">Coiled coil</keyword>
<dbReference type="PROSITE" id="PS51123">
    <property type="entry name" value="OMPA_2"/>
    <property type="match status" value="1"/>
</dbReference>
<dbReference type="EMBL" id="CP036278">
    <property type="protein sequence ID" value="QDU55536.1"/>
    <property type="molecule type" value="Genomic_DNA"/>
</dbReference>
<reference evidence="4 5" key="1">
    <citation type="submission" date="2019-02" db="EMBL/GenBank/DDBJ databases">
        <title>Deep-cultivation of Planctomycetes and their phenomic and genomic characterization uncovers novel biology.</title>
        <authorList>
            <person name="Wiegand S."/>
            <person name="Jogler M."/>
            <person name="Boedeker C."/>
            <person name="Pinto D."/>
            <person name="Vollmers J."/>
            <person name="Rivas-Marin E."/>
            <person name="Kohn T."/>
            <person name="Peeters S.H."/>
            <person name="Heuer A."/>
            <person name="Rast P."/>
            <person name="Oberbeckmann S."/>
            <person name="Bunk B."/>
            <person name="Jeske O."/>
            <person name="Meyerdierks A."/>
            <person name="Storesund J.E."/>
            <person name="Kallscheuer N."/>
            <person name="Luecker S."/>
            <person name="Lage O.M."/>
            <person name="Pohl T."/>
            <person name="Merkel B.J."/>
            <person name="Hornburger P."/>
            <person name="Mueller R.-W."/>
            <person name="Bruemmer F."/>
            <person name="Labrenz M."/>
            <person name="Spormann A.M."/>
            <person name="Op den Camp H."/>
            <person name="Overmann J."/>
            <person name="Amann R."/>
            <person name="Jetten M.S.M."/>
            <person name="Mascher T."/>
            <person name="Medema M.H."/>
            <person name="Devos D.P."/>
            <person name="Kaster A.-K."/>
            <person name="Ovreas L."/>
            <person name="Rohde M."/>
            <person name="Galperin M.Y."/>
            <person name="Jogler C."/>
        </authorList>
    </citation>
    <scope>NUCLEOTIDE SEQUENCE [LARGE SCALE GENOMIC DNA]</scope>
    <source>
        <strain evidence="4 5">Pan181</strain>
    </source>
</reference>
<evidence type="ECO:0000256" key="2">
    <source>
        <dbReference type="SAM" id="Coils"/>
    </source>
</evidence>
<dbReference type="SUPFAM" id="SSF103088">
    <property type="entry name" value="OmpA-like"/>
    <property type="match status" value="1"/>
</dbReference>